<keyword evidence="1" id="KW-1133">Transmembrane helix</keyword>
<protein>
    <recommendedName>
        <fullName evidence="2">HAMP domain-containing protein</fullName>
    </recommendedName>
</protein>
<dbReference type="OrthoDB" id="9793886at2"/>
<dbReference type="GO" id="GO:0007165">
    <property type="term" value="P:signal transduction"/>
    <property type="evidence" value="ECO:0007669"/>
    <property type="project" value="InterPro"/>
</dbReference>
<evidence type="ECO:0000313" key="4">
    <source>
        <dbReference type="Proteomes" id="UP000198736"/>
    </source>
</evidence>
<dbReference type="RefSeq" id="WP_090900981.1">
    <property type="nucleotide sequence ID" value="NZ_CZPZ01000033.1"/>
</dbReference>
<dbReference type="STRING" id="1742973.COMA2_60034"/>
<dbReference type="SUPFAM" id="SSF158472">
    <property type="entry name" value="HAMP domain-like"/>
    <property type="match status" value="1"/>
</dbReference>
<dbReference type="Proteomes" id="UP000198736">
    <property type="component" value="Unassembled WGS sequence"/>
</dbReference>
<feature type="domain" description="HAMP" evidence="2">
    <location>
        <begin position="101"/>
        <end position="153"/>
    </location>
</feature>
<keyword evidence="1" id="KW-0812">Transmembrane</keyword>
<dbReference type="PROSITE" id="PS50885">
    <property type="entry name" value="HAMP"/>
    <property type="match status" value="1"/>
</dbReference>
<evidence type="ECO:0000256" key="1">
    <source>
        <dbReference type="SAM" id="Phobius"/>
    </source>
</evidence>
<accession>A0A0S4LQJ3</accession>
<organism evidence="3 4">
    <name type="scientific">Candidatus Nitrospira nitrificans</name>
    <dbReference type="NCBI Taxonomy" id="1742973"/>
    <lineage>
        <taxon>Bacteria</taxon>
        <taxon>Pseudomonadati</taxon>
        <taxon>Nitrospirota</taxon>
        <taxon>Nitrospiria</taxon>
        <taxon>Nitrospirales</taxon>
        <taxon>Nitrospiraceae</taxon>
        <taxon>Nitrospira</taxon>
    </lineage>
</organism>
<feature type="transmembrane region" description="Helical" evidence="1">
    <location>
        <begin position="27"/>
        <end position="50"/>
    </location>
</feature>
<dbReference type="EMBL" id="CZPZ01000033">
    <property type="protein sequence ID" value="CUS38880.1"/>
    <property type="molecule type" value="Genomic_DNA"/>
</dbReference>
<dbReference type="Gene3D" id="6.10.340.10">
    <property type="match status" value="1"/>
</dbReference>
<proteinExistence type="predicted"/>
<evidence type="ECO:0000313" key="3">
    <source>
        <dbReference type="EMBL" id="CUS38880.1"/>
    </source>
</evidence>
<dbReference type="InterPro" id="IPR003660">
    <property type="entry name" value="HAMP_dom"/>
</dbReference>
<reference evidence="4" key="1">
    <citation type="submission" date="2015-10" db="EMBL/GenBank/DDBJ databases">
        <authorList>
            <person name="Luecker S."/>
            <person name="Luecker S."/>
        </authorList>
    </citation>
    <scope>NUCLEOTIDE SEQUENCE [LARGE SCALE GENOMIC DNA]</scope>
</reference>
<sequence>MAIAATPTRSGVDRRDGFFIHQIQKGYAIWIGLLLFLYSALFFTLAFYGAHLKPMLALYGSGSLEERQVASAEMLMLSETVWVAVPVLFFGAVIFSLIITRRIAGPLYRLEESVRQWGRGNLRWRIRFRPSDRLDELAGTANQALQHIEQSFATIQDQTQSLLAALSKIEQSAPSGIKEAQNATEEIAAVLRRFDFRSLSETRVKIR</sequence>
<keyword evidence="1" id="KW-0472">Membrane</keyword>
<dbReference type="AlphaFoldDB" id="A0A0S4LQJ3"/>
<gene>
    <name evidence="3" type="ORF">COMA2_60034</name>
</gene>
<evidence type="ECO:0000259" key="2">
    <source>
        <dbReference type="PROSITE" id="PS50885"/>
    </source>
</evidence>
<name>A0A0S4LQJ3_9BACT</name>
<keyword evidence="4" id="KW-1185">Reference proteome</keyword>
<dbReference type="GO" id="GO:0016020">
    <property type="term" value="C:membrane"/>
    <property type="evidence" value="ECO:0007669"/>
    <property type="project" value="InterPro"/>
</dbReference>
<feature type="transmembrane region" description="Helical" evidence="1">
    <location>
        <begin position="81"/>
        <end position="100"/>
    </location>
</feature>